<dbReference type="PROSITE" id="PS01242">
    <property type="entry name" value="ZF_FPG_1"/>
    <property type="match status" value="1"/>
</dbReference>
<dbReference type="InterPro" id="IPR012319">
    <property type="entry name" value="FPG_cat"/>
</dbReference>
<evidence type="ECO:0000259" key="17">
    <source>
        <dbReference type="PROSITE" id="PS51068"/>
    </source>
</evidence>
<dbReference type="Gene3D" id="3.20.190.10">
    <property type="entry name" value="MutM-like, N-terminal"/>
    <property type="match status" value="1"/>
</dbReference>
<dbReference type="PANTHER" id="PTHR22993:SF9">
    <property type="entry name" value="FORMAMIDOPYRIMIDINE-DNA GLYCOSYLASE"/>
    <property type="match status" value="1"/>
</dbReference>
<sequence>MPELPEVEVTRRGITPALLHKKISKIYFSDKSLREPFSSDLYNLEGGYIQDICRRGKYIILVTDKGYVLIHLGMSGHLHVTDASEPIKKHDHFEIRTSDGSIVRLNDTRRFGLVKYFSVNNPPYENNPIKTLGPEPLTDLFNREYLFEKLRKYKKDIKQTIMDNKVVVGVGNIYASEVLFISKIHPEKKANTLSREQCSILTENIKDVLSKAILQGGTTIRDFEGADGKLGYFVQNLMVYGHDGEKCRKCGHIIKKITQGQRSTYFCPNCQKL</sequence>
<evidence type="ECO:0000256" key="15">
    <source>
        <dbReference type="HAMAP-Rule" id="MF_00103"/>
    </source>
</evidence>
<dbReference type="PROSITE" id="PS51066">
    <property type="entry name" value="ZF_FPG_2"/>
    <property type="match status" value="1"/>
</dbReference>
<dbReference type="Gene3D" id="1.10.8.50">
    <property type="match status" value="1"/>
</dbReference>
<keyword evidence="12 15" id="KW-0511">Multifunctional enzyme</keyword>
<evidence type="ECO:0000313" key="18">
    <source>
        <dbReference type="EMBL" id="MBW7570825.1"/>
    </source>
</evidence>
<keyword evidence="6 15" id="KW-0863">Zinc-finger</keyword>
<accession>A0ABS7DHQ3</accession>
<gene>
    <name evidence="15 18" type="primary">mutM</name>
    <name evidence="15" type="synonym">fpg</name>
    <name evidence="18" type="ORF">J5V48_07955</name>
</gene>
<dbReference type="InterPro" id="IPR015886">
    <property type="entry name" value="H2TH_FPG"/>
</dbReference>
<dbReference type="InterPro" id="IPR010979">
    <property type="entry name" value="Ribosomal_uS13-like_H2TH"/>
</dbReference>
<dbReference type="SUPFAM" id="SSF57716">
    <property type="entry name" value="Glucocorticoid receptor-like (DNA-binding domain)"/>
    <property type="match status" value="1"/>
</dbReference>
<dbReference type="InterPro" id="IPR010663">
    <property type="entry name" value="Znf_FPG/IleRS"/>
</dbReference>
<dbReference type="Pfam" id="PF01149">
    <property type="entry name" value="Fapy_DNA_glyco"/>
    <property type="match status" value="1"/>
</dbReference>
<keyword evidence="13 15" id="KW-0326">Glycosidase</keyword>
<evidence type="ECO:0000256" key="11">
    <source>
        <dbReference type="ARBA" id="ARBA00023239"/>
    </source>
</evidence>
<comment type="subunit">
    <text evidence="3 15">Monomer.</text>
</comment>
<reference evidence="18 19" key="1">
    <citation type="submission" date="2021-03" db="EMBL/GenBank/DDBJ databases">
        <title>Succinivibrio sp. nov. isolated from feces of cow.</title>
        <authorList>
            <person name="Choi J.-Y."/>
        </authorList>
    </citation>
    <scope>NUCLEOTIDE SEQUENCE [LARGE SCALE GENOMIC DNA]</scope>
    <source>
        <strain evidence="18 19">AGMB01872</strain>
    </source>
</reference>
<dbReference type="Pfam" id="PF06827">
    <property type="entry name" value="zf-FPG_IleRS"/>
    <property type="match status" value="1"/>
</dbReference>
<dbReference type="PROSITE" id="PS51068">
    <property type="entry name" value="FPG_CAT"/>
    <property type="match status" value="1"/>
</dbReference>
<evidence type="ECO:0000256" key="8">
    <source>
        <dbReference type="ARBA" id="ARBA00022833"/>
    </source>
</evidence>
<feature type="binding site" evidence="15">
    <location>
        <position position="109"/>
    </location>
    <ligand>
        <name>DNA</name>
        <dbReference type="ChEBI" id="CHEBI:16991"/>
    </ligand>
</feature>
<dbReference type="EMBL" id="JAGFNY010000031">
    <property type="protein sequence ID" value="MBW7570825.1"/>
    <property type="molecule type" value="Genomic_DNA"/>
</dbReference>
<dbReference type="SUPFAM" id="SSF46946">
    <property type="entry name" value="S13-like H2TH domain"/>
    <property type="match status" value="1"/>
</dbReference>
<keyword evidence="8 15" id="KW-0862">Zinc</keyword>
<dbReference type="GO" id="GO:0140078">
    <property type="term" value="F:class I DNA-(apurinic or apyrimidinic site) endonuclease activity"/>
    <property type="evidence" value="ECO:0007669"/>
    <property type="project" value="UniProtKB-EC"/>
</dbReference>
<name>A0ABS7DHQ3_9GAMM</name>
<dbReference type="NCBIfam" id="NF002211">
    <property type="entry name" value="PRK01103.1"/>
    <property type="match status" value="1"/>
</dbReference>
<dbReference type="HAMAP" id="MF_00103">
    <property type="entry name" value="Fapy_DNA_glycosyl"/>
    <property type="match status" value="1"/>
</dbReference>
<keyword evidence="9 15" id="KW-0238">DNA-binding</keyword>
<feature type="active site" description="Proton donor; for beta-elimination activity" evidence="15">
    <location>
        <position position="57"/>
    </location>
</feature>
<evidence type="ECO:0000256" key="9">
    <source>
        <dbReference type="ARBA" id="ARBA00023125"/>
    </source>
</evidence>
<evidence type="ECO:0000256" key="14">
    <source>
        <dbReference type="ARBA" id="ARBA00044632"/>
    </source>
</evidence>
<evidence type="ECO:0000259" key="16">
    <source>
        <dbReference type="PROSITE" id="PS51066"/>
    </source>
</evidence>
<dbReference type="CDD" id="cd08966">
    <property type="entry name" value="EcFpg-like_N"/>
    <property type="match status" value="1"/>
</dbReference>
<evidence type="ECO:0000256" key="3">
    <source>
        <dbReference type="ARBA" id="ARBA00011245"/>
    </source>
</evidence>
<dbReference type="SMART" id="SM01232">
    <property type="entry name" value="H2TH"/>
    <property type="match status" value="1"/>
</dbReference>
<dbReference type="Pfam" id="PF06831">
    <property type="entry name" value="H2TH"/>
    <property type="match status" value="1"/>
</dbReference>
<proteinExistence type="inferred from homology"/>
<evidence type="ECO:0000256" key="6">
    <source>
        <dbReference type="ARBA" id="ARBA00022771"/>
    </source>
</evidence>
<protein>
    <recommendedName>
        <fullName evidence="15">Formamidopyrimidine-DNA glycosylase</fullName>
        <shortName evidence="15">Fapy-DNA glycosylase</shortName>
        <ecNumber evidence="15">3.2.2.23</ecNumber>
    </recommendedName>
    <alternativeName>
        <fullName evidence="15">DNA-(apurinic or apyrimidinic site) lyase MutM</fullName>
        <shortName evidence="15">AP lyase MutM</shortName>
        <ecNumber evidence="15">4.2.99.18</ecNumber>
    </alternativeName>
</protein>
<comment type="function">
    <text evidence="15">Involved in base excision repair of DNA damaged by oxidation or by mutagenic agents. Acts as DNA glycosylase that recognizes and removes damaged bases. Has a preference for oxidized purines, such as 7,8-dihydro-8-oxoguanine (8-oxoG). Has AP (apurinic/apyrimidinic) lyase activity and introduces nicks in the DNA strand. Cleaves the DNA backbone by beta-delta elimination to generate a single-strand break at the site of the removed base with both 3'- and 5'-phosphates.</text>
</comment>
<comment type="catalytic activity">
    <reaction evidence="14 15">
        <text>2'-deoxyribonucleotide-(2'-deoxyribose 5'-phosphate)-2'-deoxyribonucleotide-DNA = a 3'-end 2'-deoxyribonucleotide-(2,3-dehydro-2,3-deoxyribose 5'-phosphate)-DNA + a 5'-end 5'-phospho-2'-deoxyribonucleoside-DNA + H(+)</text>
        <dbReference type="Rhea" id="RHEA:66592"/>
        <dbReference type="Rhea" id="RHEA-COMP:13180"/>
        <dbReference type="Rhea" id="RHEA-COMP:16897"/>
        <dbReference type="Rhea" id="RHEA-COMP:17067"/>
        <dbReference type="ChEBI" id="CHEBI:15378"/>
        <dbReference type="ChEBI" id="CHEBI:136412"/>
        <dbReference type="ChEBI" id="CHEBI:157695"/>
        <dbReference type="ChEBI" id="CHEBI:167181"/>
        <dbReference type="EC" id="4.2.99.18"/>
    </reaction>
</comment>
<dbReference type="EC" id="3.2.2.23" evidence="15"/>
<evidence type="ECO:0000256" key="4">
    <source>
        <dbReference type="ARBA" id="ARBA00022723"/>
    </source>
</evidence>
<comment type="catalytic activity">
    <reaction evidence="1 15">
        <text>Hydrolysis of DNA containing ring-opened 7-methylguanine residues, releasing 2,6-diamino-4-hydroxy-5-(N-methyl)formamidopyrimidine.</text>
        <dbReference type="EC" id="3.2.2.23"/>
    </reaction>
</comment>
<evidence type="ECO:0000256" key="5">
    <source>
        <dbReference type="ARBA" id="ARBA00022763"/>
    </source>
</evidence>
<evidence type="ECO:0000256" key="7">
    <source>
        <dbReference type="ARBA" id="ARBA00022801"/>
    </source>
</evidence>
<dbReference type="InterPro" id="IPR015887">
    <property type="entry name" value="DNA_glyclase_Znf_dom_DNA_BS"/>
</dbReference>
<comment type="similarity">
    <text evidence="2 15">Belongs to the FPG family.</text>
</comment>
<evidence type="ECO:0000256" key="2">
    <source>
        <dbReference type="ARBA" id="ARBA00009409"/>
    </source>
</evidence>
<keyword evidence="19" id="KW-1185">Reference proteome</keyword>
<dbReference type="SMART" id="SM00898">
    <property type="entry name" value="Fapy_DNA_glyco"/>
    <property type="match status" value="1"/>
</dbReference>
<evidence type="ECO:0000256" key="10">
    <source>
        <dbReference type="ARBA" id="ARBA00023204"/>
    </source>
</evidence>
<evidence type="ECO:0000256" key="1">
    <source>
        <dbReference type="ARBA" id="ARBA00001668"/>
    </source>
</evidence>
<dbReference type="EC" id="4.2.99.18" evidence="15"/>
<dbReference type="NCBIfam" id="TIGR00577">
    <property type="entry name" value="fpg"/>
    <property type="match status" value="1"/>
</dbReference>
<evidence type="ECO:0000256" key="13">
    <source>
        <dbReference type="ARBA" id="ARBA00023295"/>
    </source>
</evidence>
<evidence type="ECO:0000256" key="12">
    <source>
        <dbReference type="ARBA" id="ARBA00023268"/>
    </source>
</evidence>
<dbReference type="GO" id="GO:0008534">
    <property type="term" value="F:oxidized purine nucleobase lesion DNA N-glycosylase activity"/>
    <property type="evidence" value="ECO:0007669"/>
    <property type="project" value="UniProtKB-EC"/>
</dbReference>
<evidence type="ECO:0000313" key="19">
    <source>
        <dbReference type="Proteomes" id="UP000731465"/>
    </source>
</evidence>
<organism evidence="18 19">
    <name type="scientific">Succinivibrio faecicola</name>
    <dbReference type="NCBI Taxonomy" id="2820300"/>
    <lineage>
        <taxon>Bacteria</taxon>
        <taxon>Pseudomonadati</taxon>
        <taxon>Pseudomonadota</taxon>
        <taxon>Gammaproteobacteria</taxon>
        <taxon>Aeromonadales</taxon>
        <taxon>Succinivibrionaceae</taxon>
        <taxon>Succinivibrio</taxon>
    </lineage>
</organism>
<dbReference type="PANTHER" id="PTHR22993">
    <property type="entry name" value="FORMAMIDOPYRIMIDINE-DNA GLYCOSYLASE"/>
    <property type="match status" value="1"/>
</dbReference>
<dbReference type="InterPro" id="IPR020629">
    <property type="entry name" value="FPG_Glyclase"/>
</dbReference>
<keyword evidence="4 15" id="KW-0479">Metal-binding</keyword>
<keyword evidence="11 15" id="KW-0456">Lyase</keyword>
<dbReference type="RefSeq" id="WP_219938050.1">
    <property type="nucleotide sequence ID" value="NZ_JAGFNY010000031.1"/>
</dbReference>
<keyword evidence="10 15" id="KW-0234">DNA repair</keyword>
<dbReference type="InterPro" id="IPR035937">
    <property type="entry name" value="FPG_N"/>
</dbReference>
<feature type="domain" description="FPG-type" evidence="16">
    <location>
        <begin position="238"/>
        <end position="272"/>
    </location>
</feature>
<feature type="active site" description="Proton donor" evidence="15">
    <location>
        <position position="3"/>
    </location>
</feature>
<feature type="binding site" evidence="15">
    <location>
        <position position="90"/>
    </location>
    <ligand>
        <name>DNA</name>
        <dbReference type="ChEBI" id="CHEBI:16991"/>
    </ligand>
</feature>
<feature type="active site" description="Proton donor; for delta-elimination activity" evidence="15">
    <location>
        <position position="262"/>
    </location>
</feature>
<keyword evidence="5 15" id="KW-0227">DNA damage</keyword>
<feature type="domain" description="Formamidopyrimidine-DNA glycosylase catalytic" evidence="17">
    <location>
        <begin position="2"/>
        <end position="112"/>
    </location>
</feature>
<dbReference type="SUPFAM" id="SSF81624">
    <property type="entry name" value="N-terminal domain of MutM-like DNA repair proteins"/>
    <property type="match status" value="1"/>
</dbReference>
<comment type="caution">
    <text evidence="15">Lacks conserved residue(s) required for the propagation of feature annotation.</text>
</comment>
<feature type="active site" description="Schiff-base intermediate with DNA" evidence="15">
    <location>
        <position position="2"/>
    </location>
</feature>
<keyword evidence="7 15" id="KW-0378">Hydrolase</keyword>
<dbReference type="InterPro" id="IPR000214">
    <property type="entry name" value="Znf_DNA_glyclase/AP_lyase"/>
</dbReference>
<comment type="caution">
    <text evidence="18">The sequence shown here is derived from an EMBL/GenBank/DDBJ whole genome shotgun (WGS) entry which is preliminary data.</text>
</comment>
<comment type="cofactor">
    <cofactor evidence="15">
        <name>Zn(2+)</name>
        <dbReference type="ChEBI" id="CHEBI:29105"/>
    </cofactor>
    <text evidence="15">Binds 1 zinc ion per subunit.</text>
</comment>
<dbReference type="Proteomes" id="UP000731465">
    <property type="component" value="Unassembled WGS sequence"/>
</dbReference>